<dbReference type="Proteomes" id="UP000676996">
    <property type="component" value="Unassembled WGS sequence"/>
</dbReference>
<dbReference type="EMBL" id="JAGRQC010000005">
    <property type="protein sequence ID" value="MBR0553842.1"/>
    <property type="molecule type" value="Genomic_DNA"/>
</dbReference>
<accession>A0A8T4IIH9</accession>
<evidence type="ECO:0000313" key="2">
    <source>
        <dbReference type="Proteomes" id="UP000676996"/>
    </source>
</evidence>
<name>A0A8T4IIH9_9SPHN</name>
<dbReference type="AlphaFoldDB" id="A0A8T4IIH9"/>
<proteinExistence type="predicted"/>
<reference evidence="1" key="1">
    <citation type="submission" date="2021-04" db="EMBL/GenBank/DDBJ databases">
        <title>Ouciella asimina sp. nov., isolated from the surface seawater in the hydrothermal field of Okinawa Trough.</title>
        <authorList>
            <person name="Shuang W."/>
        </authorList>
    </citation>
    <scope>NUCLEOTIDE SEQUENCE</scope>
    <source>
        <strain evidence="1">LXI357</strain>
    </source>
</reference>
<gene>
    <name evidence="1" type="ORF">J7S20_15140</name>
</gene>
<keyword evidence="2" id="KW-1185">Reference proteome</keyword>
<protein>
    <submittedName>
        <fullName evidence="1">Uncharacterized protein</fullName>
    </submittedName>
</protein>
<organism evidence="1 2">
    <name type="scientific">Stakelama marina</name>
    <dbReference type="NCBI Taxonomy" id="2826939"/>
    <lineage>
        <taxon>Bacteria</taxon>
        <taxon>Pseudomonadati</taxon>
        <taxon>Pseudomonadota</taxon>
        <taxon>Alphaproteobacteria</taxon>
        <taxon>Sphingomonadales</taxon>
        <taxon>Sphingomonadaceae</taxon>
        <taxon>Stakelama</taxon>
    </lineage>
</organism>
<sequence length="321" mass="36077">MEAYLEARKGRTSIGAIRPRLGHIVNYLTDNSLVATQCNEIDEDWIEDFREWNILIPVEQGNGSTRERAPGTVEASVRQLAAVVNFAKQKGHTLKGAQFKPKKAAEVSHTPTYRASVQELAKMFRYCTEPARKDGESDKAYTKRIAGRRQLLRFLQISVATWARPDAAHDVSTDPRRGQWDSHRRRLNLNPRGRAQTRKYRPVVPIARQVAPLLNETKGYFVTVSSVRQAFEAMQGALALPGDREAGLKVIRRSMAQLGRDRLGRTGWIEGKYMLGHHRPAISDLYAIDEPGDYPLALEVTEQIIDEIIALAPLAFGPVQD</sequence>
<evidence type="ECO:0000313" key="1">
    <source>
        <dbReference type="EMBL" id="MBR0553842.1"/>
    </source>
</evidence>
<comment type="caution">
    <text evidence="1">The sequence shown here is derived from an EMBL/GenBank/DDBJ whole genome shotgun (WGS) entry which is preliminary data.</text>
</comment>